<dbReference type="SUPFAM" id="SSF48726">
    <property type="entry name" value="Immunoglobulin"/>
    <property type="match status" value="1"/>
</dbReference>
<keyword evidence="1" id="KW-0732">Signal</keyword>
<accession>A0A7E4W8B8</accession>
<protein>
    <submittedName>
        <fullName evidence="3">Ig-like domain-containing protein</fullName>
    </submittedName>
</protein>
<dbReference type="WBParaSite" id="Pan_g807.t1">
    <property type="protein sequence ID" value="Pan_g807.t1"/>
    <property type="gene ID" value="Pan_g807"/>
</dbReference>
<evidence type="ECO:0000313" key="2">
    <source>
        <dbReference type="Proteomes" id="UP000492821"/>
    </source>
</evidence>
<dbReference type="InterPro" id="IPR036179">
    <property type="entry name" value="Ig-like_dom_sf"/>
</dbReference>
<dbReference type="Proteomes" id="UP000492821">
    <property type="component" value="Unassembled WGS sequence"/>
</dbReference>
<feature type="signal peptide" evidence="1">
    <location>
        <begin position="1"/>
        <end position="18"/>
    </location>
</feature>
<name>A0A7E4W8B8_PANRE</name>
<proteinExistence type="predicted"/>
<keyword evidence="2" id="KW-1185">Reference proteome</keyword>
<evidence type="ECO:0000256" key="1">
    <source>
        <dbReference type="SAM" id="SignalP"/>
    </source>
</evidence>
<organism evidence="2 3">
    <name type="scientific">Panagrellus redivivus</name>
    <name type="common">Microworm</name>
    <dbReference type="NCBI Taxonomy" id="6233"/>
    <lineage>
        <taxon>Eukaryota</taxon>
        <taxon>Metazoa</taxon>
        <taxon>Ecdysozoa</taxon>
        <taxon>Nematoda</taxon>
        <taxon>Chromadorea</taxon>
        <taxon>Rhabditida</taxon>
        <taxon>Tylenchina</taxon>
        <taxon>Panagrolaimomorpha</taxon>
        <taxon>Panagrolaimoidea</taxon>
        <taxon>Panagrolaimidae</taxon>
        <taxon>Panagrellus</taxon>
    </lineage>
</organism>
<reference evidence="3" key="2">
    <citation type="submission" date="2020-10" db="UniProtKB">
        <authorList>
            <consortium name="WormBaseParasite"/>
        </authorList>
    </citation>
    <scope>IDENTIFICATION</scope>
</reference>
<sequence length="478" mass="54086">MLSVAVVLVFAVTNRVAALDDNAYGSAAGTTEAQKLDLPIPDVAPYDQRPGADPLDGLQKVHRAYLRTLFAKAFYDPSCEGITTAIIKPVYYWPGERVELPCHACRKIHVYNGLMKHWAVIRGNVKEDIGKINDTTSWHTIQQSDNSAKQENAVFPSMPSQEVTQQIPEDYINEGDDVNPPPEVHRRPRTQFFQRNGRLIILNAHLDDYGLYRCFDDENKNLVDFVYYLIPYAPLYAMENWLSNEFECPAIGQQKEFWRLDENHRFHFLPFVFPKTDTVCTKKDEGCAKNVFNAAKQPKFDKIAEIVEFEAEGDREFLTKALNLRLFVHWSEWSACSGGVRTRSGQCHIRKRDSSIKFAPSGGQWHISQFVKNIHSLLEGVDDFKETGIPLFSGAVADALMDDGSRAGHCTVYPRITWDSFNKGILQLALLASPEVIKTDDGLPEGSNLVDTLCFRNAAIEEKVKVVYGFKLIQNEKC</sequence>
<dbReference type="AlphaFoldDB" id="A0A7E4W8B8"/>
<dbReference type="CDD" id="cd00096">
    <property type="entry name" value="Ig"/>
    <property type="match status" value="1"/>
</dbReference>
<reference evidence="2" key="1">
    <citation type="journal article" date="2013" name="Genetics">
        <title>The draft genome and transcriptome of Panagrellus redivivus are shaped by the harsh demands of a free-living lifestyle.</title>
        <authorList>
            <person name="Srinivasan J."/>
            <person name="Dillman A.R."/>
            <person name="Macchietto M.G."/>
            <person name="Heikkinen L."/>
            <person name="Lakso M."/>
            <person name="Fracchia K.M."/>
            <person name="Antoshechkin I."/>
            <person name="Mortazavi A."/>
            <person name="Wong G."/>
            <person name="Sternberg P.W."/>
        </authorList>
    </citation>
    <scope>NUCLEOTIDE SEQUENCE [LARGE SCALE GENOMIC DNA]</scope>
    <source>
        <strain evidence="2">MT8872</strain>
    </source>
</reference>
<evidence type="ECO:0000313" key="3">
    <source>
        <dbReference type="WBParaSite" id="Pan_g807.t1"/>
    </source>
</evidence>
<feature type="chain" id="PRO_5029014292" evidence="1">
    <location>
        <begin position="19"/>
        <end position="478"/>
    </location>
</feature>